<name>A0ABX5PQM4_9GAMM</name>
<accession>A0ABX5PQM4</accession>
<keyword evidence="2" id="KW-1185">Reference proteome</keyword>
<organism evidence="1 2">
    <name type="scientific">Shewanella chilikensis</name>
    <dbReference type="NCBI Taxonomy" id="558541"/>
    <lineage>
        <taxon>Bacteria</taxon>
        <taxon>Pseudomonadati</taxon>
        <taxon>Pseudomonadota</taxon>
        <taxon>Gammaproteobacteria</taxon>
        <taxon>Alteromonadales</taxon>
        <taxon>Shewanellaceae</taxon>
        <taxon>Shewanella</taxon>
    </lineage>
</organism>
<gene>
    <name evidence="1" type="ORF">C8J23_107120</name>
</gene>
<evidence type="ECO:0000313" key="1">
    <source>
        <dbReference type="EMBL" id="PYE59641.1"/>
    </source>
</evidence>
<comment type="caution">
    <text evidence="1">The sequence shown here is derived from an EMBL/GenBank/DDBJ whole genome shotgun (WGS) entry which is preliminary data.</text>
</comment>
<reference evidence="1 2" key="1">
    <citation type="submission" date="2018-06" db="EMBL/GenBank/DDBJ databases">
        <title>Genomic Encyclopedia of Type Strains, Phase III (KMG-III): the genomes of soil and plant-associated and newly described type strains.</title>
        <authorList>
            <person name="Whitman W."/>
        </authorList>
    </citation>
    <scope>NUCLEOTIDE SEQUENCE [LARGE SCALE GENOMIC DNA]</scope>
    <source>
        <strain evidence="1 2">JC5</strain>
    </source>
</reference>
<dbReference type="RefSeq" id="WP_101057369.1">
    <property type="nucleotide sequence ID" value="NZ_BMXX01000006.1"/>
</dbReference>
<protein>
    <submittedName>
        <fullName evidence="1">Uncharacterized protein</fullName>
    </submittedName>
</protein>
<dbReference type="Proteomes" id="UP000247584">
    <property type="component" value="Unassembled WGS sequence"/>
</dbReference>
<sequence>MQSTDDNYVNHQIFEELNYYAQFYENLSDAVMGFITIGTTSIINMDTYVFMSMKGTIESIRLVLKEGKMNDAYALLRKYYDSVMVNAYTNLYINDNVGRSGYYITEINDWLHGRKPLPRMPKMSKYIDSSASLSDLNSLLKIDKRYDGIRERCNDNMHYNFFALLMLNDGEVYMDERLHHLDQLRVDVRDVFILNMSYILTINESYMMSSDYVDHLEVGMTPPEGSQYWVAPFIQDMASDVLLQERPDIFKLLKSQTCMELD</sequence>
<proteinExistence type="predicted"/>
<dbReference type="EMBL" id="QJSY01000007">
    <property type="protein sequence ID" value="PYE59641.1"/>
    <property type="molecule type" value="Genomic_DNA"/>
</dbReference>
<evidence type="ECO:0000313" key="2">
    <source>
        <dbReference type="Proteomes" id="UP000247584"/>
    </source>
</evidence>